<proteinExistence type="predicted"/>
<dbReference type="AlphaFoldDB" id="L1LBG5"/>
<evidence type="ECO:0000313" key="1">
    <source>
        <dbReference type="EMBL" id="EKX72676.1"/>
    </source>
</evidence>
<dbReference type="KEGG" id="beq:BEWA_012350"/>
<organism evidence="1 2">
    <name type="scientific">Theileria equi strain WA</name>
    <dbReference type="NCBI Taxonomy" id="1537102"/>
    <lineage>
        <taxon>Eukaryota</taxon>
        <taxon>Sar</taxon>
        <taxon>Alveolata</taxon>
        <taxon>Apicomplexa</taxon>
        <taxon>Aconoidasida</taxon>
        <taxon>Piroplasmida</taxon>
        <taxon>Theileriidae</taxon>
        <taxon>Theileria</taxon>
    </lineage>
</organism>
<dbReference type="VEuPathDB" id="PiroplasmaDB:BEWA_012350"/>
<gene>
    <name evidence="1" type="ORF">BEWA_012350</name>
</gene>
<dbReference type="GeneID" id="15804311"/>
<dbReference type="RefSeq" id="XP_004832128.1">
    <property type="nucleotide sequence ID" value="XM_004832071.1"/>
</dbReference>
<dbReference type="Proteomes" id="UP000031512">
    <property type="component" value="Unassembled WGS sequence"/>
</dbReference>
<name>L1LBG5_THEEQ</name>
<dbReference type="Pfam" id="PF08700">
    <property type="entry name" value="VPS51_Exo84_N"/>
    <property type="match status" value="1"/>
</dbReference>
<accession>L1LBG5</accession>
<comment type="caution">
    <text evidence="1">The sequence shown here is derived from an EMBL/GenBank/DDBJ whole genome shotgun (WGS) entry which is preliminary data.</text>
</comment>
<reference evidence="1 2" key="1">
    <citation type="journal article" date="2012" name="BMC Genomics">
        <title>Comparative genomic analysis and phylogenetic position of Theileria equi.</title>
        <authorList>
            <person name="Kappmeyer L.S."/>
            <person name="Thiagarajan M."/>
            <person name="Herndon D.R."/>
            <person name="Ramsay J.D."/>
            <person name="Caler E."/>
            <person name="Djikeng A."/>
            <person name="Gillespie J.J."/>
            <person name="Lau A.O."/>
            <person name="Roalson E.H."/>
            <person name="Silva J.C."/>
            <person name="Silva M.G."/>
            <person name="Suarez C.E."/>
            <person name="Ueti M.W."/>
            <person name="Nene V.M."/>
            <person name="Mealey R.H."/>
            <person name="Knowles D.P."/>
            <person name="Brayton K.A."/>
        </authorList>
    </citation>
    <scope>NUCLEOTIDE SEQUENCE [LARGE SCALE GENOMIC DNA]</scope>
    <source>
        <strain evidence="1 2">WA</strain>
    </source>
</reference>
<dbReference type="OrthoDB" id="203678at2759"/>
<evidence type="ECO:0008006" key="3">
    <source>
        <dbReference type="Google" id="ProtNLM"/>
    </source>
</evidence>
<protein>
    <recommendedName>
        <fullName evidence="3">Vacuolar protein sorting-associated protein 51 homolog</fullName>
    </recommendedName>
</protein>
<dbReference type="EMBL" id="ACOU01000004">
    <property type="protein sequence ID" value="EKX72676.1"/>
    <property type="molecule type" value="Genomic_DNA"/>
</dbReference>
<keyword evidence="2" id="KW-1185">Reference proteome</keyword>
<sequence length="900" mass="102852">MDEDAITPSQGVDKSVSDILSTYYSINEKHDLGNGKSDTTVSNDIFANTEIDFSSSNFDVELHLDDILKVSGISDTLALLRKLEREIRQLTAGKQILIYDNYECLFSALDTLHFINTELSTVQRHLSNLRSSEIKAASKDITSRHGIRDKLIAMSHFSGIINIFSSLASINKFFVTSLSQILGPGLEDGTHNPSPKEILSVCSKLYGIFCGIKGEKCSELLITFYYDTLKRLVSINTRKIIEDINANYTISSLCELCCIFDDLKLDKWQILHFYYKTLSSKIHRSVNNLNSRHEAGDISNNDLFSELYFILNDIYSAISSSDASGLEHRLKDCTKNGGLCLFCSSEFDIKFLESENDSIYSYYFLESNTNCECLTDGIKVQFILYHPQKVFFLLLPLILGNSLLNTDDIISGLTFLIEKIGHVETKNEIASLYVDVCHKWILFASFLYLQKLFFTLYSGIIDKIFEFITVPSTKYIDTLVHEDLQKLLVEDISHLFEFVKDLQLSLGIHIVTEFYSFLVVYILNIKKIFTIFLEELLSVKPEEKHTHSLTSLLTMREYAADCKPSFIREICFGQKSNNMEDSLDSQLYIDHYIRKEIAEKVEAIADGRKALLIRLILCIGSIEKLFEGIPNLLRAHFPGAIHTYNTLELTLECKMDISTSETIINYKRFVLYKTKSTDNNTPLTHLLPDDNIPFVHMIYIALKETEMFPLKYFTTDDDAREIKPFILENVNTSHLANKIISEVMSQYLNRAYSIIKYSLDKLENGHEVTGTSVKDFTVLLSEMLEDLNSITHTSSVELASVNVEFDNLLNFCNTNKDVLNLMGAYTFNLSKDMSLKLFTLHIAQCFNQYRSLYIVENDLFHKLMNGMKQQLLIVFKKTLDVIIMQSLWDKILDSNAHNST</sequence>
<evidence type="ECO:0000313" key="2">
    <source>
        <dbReference type="Proteomes" id="UP000031512"/>
    </source>
</evidence>
<dbReference type="eggNOG" id="ENOG502QX7C">
    <property type="taxonomic scope" value="Eukaryota"/>
</dbReference>